<sequence length="677" mass="75285">MKVEHRGPASLEEKKEFDQVTFDQIQEIDDVQKLRRLEQYMRDEGFPSTADAARVRLHEMGSRTFADDEELARREAEEELNRAREELTSWKAELGALKTSKQGKTSHQEVPAVRDGVTQGSSNNIKEVVEESLDASEVEWMAEREKEKGNELFKSGEYKECVEAYDKSIDLLPKAATLANRAAAKLKLKLYDSAIEDCTQALEQDPKYVKVLMRRAVARMELMQYEEAYDDIQAALGLAPGNKELEKMRDRVLRKMPQTVTKVQIEEVSDSEDSEEAEAEEIDEDEIGKIVEITDEEPKEEDIGKIEEIVDEPPAVKEVQRSEPAAAKTQSRTKIEIEICSDSSEDESSDGEEEAGVVGQDGGRGESPSAQGPAAESPSVDENALANELKVKGNKAYASGDLNAALHWYTESIKRKECSLVYSNRAQVHLKLGHQNSAISDCTKALRLDSKNIKATYRRAVAFKEAGRIKEALSDYEKVKGKLPNRDDIVKQIHILRQKIEGDLSIEDSKGGAKPTHPKPAKASPAKSPAKSIQEALERTLEQQQKQQLPVPNSSTEFETNVRFIRKNPAELAKYIYQIPPEKFAVLFKNAFTSEILGSTIEGLLAGFDQGGEAFTFCHTVLASFTQADRFSITSKMLSSKQKVCLGELFTRLSEASPSAGGEDIDLASLKKGYGVK</sequence>
<protein>
    <submittedName>
        <fullName evidence="9">Tetratricopeptide repeat domain-containing protein</fullName>
    </submittedName>
</protein>
<evidence type="ECO:0000259" key="8">
    <source>
        <dbReference type="Pfam" id="PF13877"/>
    </source>
</evidence>
<feature type="compositionally biased region" description="Basic and acidic residues" evidence="7">
    <location>
        <begin position="301"/>
        <end position="321"/>
    </location>
</feature>
<organism evidence="9 10">
    <name type="scientific">Chloropicon primus</name>
    <dbReference type="NCBI Taxonomy" id="1764295"/>
    <lineage>
        <taxon>Eukaryota</taxon>
        <taxon>Viridiplantae</taxon>
        <taxon>Chlorophyta</taxon>
        <taxon>Chloropicophyceae</taxon>
        <taxon>Chloropicales</taxon>
        <taxon>Chloropicaceae</taxon>
        <taxon>Chloropicon</taxon>
    </lineage>
</organism>
<evidence type="ECO:0000313" key="10">
    <source>
        <dbReference type="Proteomes" id="UP000316726"/>
    </source>
</evidence>
<dbReference type="GO" id="GO:0006626">
    <property type="term" value="P:protein targeting to mitochondrion"/>
    <property type="evidence" value="ECO:0007669"/>
    <property type="project" value="TreeGrafter"/>
</dbReference>
<dbReference type="AlphaFoldDB" id="A0A5B8MJU1"/>
<dbReference type="GO" id="GO:0031072">
    <property type="term" value="F:heat shock protein binding"/>
    <property type="evidence" value="ECO:0007669"/>
    <property type="project" value="TreeGrafter"/>
</dbReference>
<dbReference type="InterPro" id="IPR051982">
    <property type="entry name" value="CiliaryAsmbly_MitoImport"/>
</dbReference>
<feature type="domain" description="RNA-polymerase II-associated protein 3-like C-terminal" evidence="8">
    <location>
        <begin position="552"/>
        <end position="643"/>
    </location>
</feature>
<feature type="repeat" description="TPR" evidence="5">
    <location>
        <begin position="419"/>
        <end position="452"/>
    </location>
</feature>
<feature type="coiled-coil region" evidence="6">
    <location>
        <begin position="66"/>
        <end position="100"/>
    </location>
</feature>
<evidence type="ECO:0000256" key="1">
    <source>
        <dbReference type="ARBA" id="ARBA00004496"/>
    </source>
</evidence>
<feature type="repeat" description="TPR" evidence="5">
    <location>
        <begin position="142"/>
        <end position="175"/>
    </location>
</feature>
<dbReference type="Proteomes" id="UP000316726">
    <property type="component" value="Chromosome 4"/>
</dbReference>
<keyword evidence="10" id="KW-1185">Reference proteome</keyword>
<dbReference type="SMART" id="SM00028">
    <property type="entry name" value="TPR"/>
    <property type="match status" value="5"/>
</dbReference>
<evidence type="ECO:0000313" key="9">
    <source>
        <dbReference type="EMBL" id="QDZ20736.1"/>
    </source>
</evidence>
<feature type="repeat" description="TPR" evidence="5">
    <location>
        <begin position="209"/>
        <end position="242"/>
    </location>
</feature>
<dbReference type="PANTHER" id="PTHR45984">
    <property type="entry name" value="RNA (RNA) POLYMERASE II ASSOCIATED PROTEIN HOMOLOG"/>
    <property type="match status" value="1"/>
</dbReference>
<gene>
    <name evidence="9" type="ORF">A3770_04p32540</name>
</gene>
<dbReference type="InterPro" id="IPR011990">
    <property type="entry name" value="TPR-like_helical_dom_sf"/>
</dbReference>
<feature type="compositionally biased region" description="Acidic residues" evidence="7">
    <location>
        <begin position="343"/>
        <end position="355"/>
    </location>
</feature>
<dbReference type="SUPFAM" id="SSF48452">
    <property type="entry name" value="TPR-like"/>
    <property type="match status" value="2"/>
</dbReference>
<evidence type="ECO:0000256" key="7">
    <source>
        <dbReference type="SAM" id="MobiDB-lite"/>
    </source>
</evidence>
<dbReference type="PANTHER" id="PTHR45984:SF1">
    <property type="entry name" value="SPAG1 AXONEMAL DYNEIN ASSEMBLY FACTOR"/>
    <property type="match status" value="1"/>
</dbReference>
<comment type="subcellular location">
    <subcellularLocation>
        <location evidence="1">Cytoplasm</location>
    </subcellularLocation>
</comment>
<dbReference type="GO" id="GO:0005739">
    <property type="term" value="C:mitochondrion"/>
    <property type="evidence" value="ECO:0007669"/>
    <property type="project" value="TreeGrafter"/>
</dbReference>
<dbReference type="Gene3D" id="1.25.40.10">
    <property type="entry name" value="Tetratricopeptide repeat domain"/>
    <property type="match status" value="2"/>
</dbReference>
<reference evidence="9 10" key="1">
    <citation type="submission" date="2018-07" db="EMBL/GenBank/DDBJ databases">
        <title>The complete nuclear genome of the prasinophyte Chloropicon primus (CCMP1205).</title>
        <authorList>
            <person name="Pombert J.-F."/>
            <person name="Otis C."/>
            <person name="Turmel M."/>
            <person name="Lemieux C."/>
        </authorList>
    </citation>
    <scope>NUCLEOTIDE SEQUENCE [LARGE SCALE GENOMIC DNA]</scope>
    <source>
        <strain evidence="9 10">CCMP1205</strain>
    </source>
</reference>
<evidence type="ECO:0000256" key="6">
    <source>
        <dbReference type="SAM" id="Coils"/>
    </source>
</evidence>
<accession>A0A5B8MJU1</accession>
<dbReference type="GO" id="GO:0005829">
    <property type="term" value="C:cytosol"/>
    <property type="evidence" value="ECO:0007669"/>
    <property type="project" value="TreeGrafter"/>
</dbReference>
<evidence type="ECO:0000256" key="2">
    <source>
        <dbReference type="ARBA" id="ARBA00022490"/>
    </source>
</evidence>
<keyword evidence="6" id="KW-0175">Coiled coil</keyword>
<feature type="region of interest" description="Disordered" evidence="7">
    <location>
        <begin position="506"/>
        <end position="533"/>
    </location>
</feature>
<feature type="compositionally biased region" description="Acidic residues" evidence="7">
    <location>
        <begin position="267"/>
        <end position="286"/>
    </location>
</feature>
<keyword evidence="3" id="KW-0677">Repeat</keyword>
<feature type="region of interest" description="Disordered" evidence="7">
    <location>
        <begin position="265"/>
        <end position="380"/>
    </location>
</feature>
<evidence type="ECO:0000256" key="5">
    <source>
        <dbReference type="PROSITE-ProRule" id="PRU00339"/>
    </source>
</evidence>
<dbReference type="InterPro" id="IPR025986">
    <property type="entry name" value="RPAP3-like_C"/>
</dbReference>
<dbReference type="STRING" id="1764295.A0A5B8MJU1"/>
<dbReference type="InterPro" id="IPR019734">
    <property type="entry name" value="TPR_rpt"/>
</dbReference>
<dbReference type="PROSITE" id="PS50005">
    <property type="entry name" value="TPR"/>
    <property type="match status" value="3"/>
</dbReference>
<dbReference type="OrthoDB" id="568331at2759"/>
<keyword evidence="4 5" id="KW-0802">TPR repeat</keyword>
<proteinExistence type="predicted"/>
<feature type="compositionally biased region" description="Low complexity" evidence="7">
    <location>
        <begin position="521"/>
        <end position="532"/>
    </location>
</feature>
<evidence type="ECO:0000256" key="4">
    <source>
        <dbReference type="ARBA" id="ARBA00022803"/>
    </source>
</evidence>
<keyword evidence="2" id="KW-0963">Cytoplasm</keyword>
<dbReference type="Pfam" id="PF13432">
    <property type="entry name" value="TPR_16"/>
    <property type="match status" value="1"/>
</dbReference>
<name>A0A5B8MJU1_9CHLO</name>
<dbReference type="EMBL" id="CP031037">
    <property type="protein sequence ID" value="QDZ20736.1"/>
    <property type="molecule type" value="Genomic_DNA"/>
</dbReference>
<dbReference type="Pfam" id="PF13877">
    <property type="entry name" value="RPAP3_C"/>
    <property type="match status" value="1"/>
</dbReference>
<evidence type="ECO:0000256" key="3">
    <source>
        <dbReference type="ARBA" id="ARBA00022737"/>
    </source>
</evidence>
<dbReference type="Pfam" id="PF13181">
    <property type="entry name" value="TPR_8"/>
    <property type="match status" value="1"/>
</dbReference>